<dbReference type="Proteomes" id="UP000032675">
    <property type="component" value="Unassembled WGS sequence"/>
</dbReference>
<protein>
    <submittedName>
        <fullName evidence="1">Uncharacterized protein</fullName>
    </submittedName>
</protein>
<organism evidence="1 2">
    <name type="scientific">Komagataeibacter europaeus NBRC 3261</name>
    <dbReference type="NCBI Taxonomy" id="1234669"/>
    <lineage>
        <taxon>Bacteria</taxon>
        <taxon>Pseudomonadati</taxon>
        <taxon>Pseudomonadota</taxon>
        <taxon>Alphaproteobacteria</taxon>
        <taxon>Acetobacterales</taxon>
        <taxon>Acetobacteraceae</taxon>
        <taxon>Komagataeibacter</taxon>
    </lineage>
</organism>
<proteinExistence type="predicted"/>
<evidence type="ECO:0000313" key="1">
    <source>
        <dbReference type="EMBL" id="GAN97158.1"/>
    </source>
</evidence>
<comment type="caution">
    <text evidence="1">The sequence shown here is derived from an EMBL/GenBank/DDBJ whole genome shotgun (WGS) entry which is preliminary data.</text>
</comment>
<name>A0A0D6Q1G8_KOMEU</name>
<dbReference type="EMBL" id="BANI01000127">
    <property type="protein sequence ID" value="GAN97158.1"/>
    <property type="molecule type" value="Genomic_DNA"/>
</dbReference>
<accession>A0A0D6Q1G8</accession>
<dbReference type="AlphaFoldDB" id="A0A0D6Q1G8"/>
<sequence length="135" mass="13734">MSFKWKSILPGIASFFGNLGSGSASSKLANYETAAQTAVKAAVTKVDNGVDELQSAFNKWEDSNPLVKEAITGATDLLRALGIQVPDENAVVTHVKAAVADLAGIFVPQTTTTPATTTPAATDATAQAATAPAAS</sequence>
<dbReference type="RefSeq" id="WP_148425052.1">
    <property type="nucleotide sequence ID" value="NZ_BANI01000127.1"/>
</dbReference>
<reference evidence="1 2" key="1">
    <citation type="submission" date="2012-11" db="EMBL/GenBank/DDBJ databases">
        <title>Whole genome sequence of Gluconacetobacter europaeus NBRC3261.</title>
        <authorList>
            <person name="Azuma Y."/>
            <person name="Higashiura N."/>
            <person name="Hirakawa H."/>
            <person name="Matsushita K."/>
        </authorList>
    </citation>
    <scope>NUCLEOTIDE SEQUENCE [LARGE SCALE GENOMIC DNA]</scope>
    <source>
        <strain evidence="1 2">NBRC 3261</strain>
    </source>
</reference>
<evidence type="ECO:0000313" key="2">
    <source>
        <dbReference type="Proteomes" id="UP000032675"/>
    </source>
</evidence>
<gene>
    <name evidence="1" type="ORF">Geu3261_0144_030</name>
</gene>